<dbReference type="CDD" id="cd00051">
    <property type="entry name" value="EFh"/>
    <property type="match status" value="1"/>
</dbReference>
<feature type="domain" description="EF-hand" evidence="3">
    <location>
        <begin position="135"/>
        <end position="170"/>
    </location>
</feature>
<dbReference type="RefSeq" id="WP_023590497.1">
    <property type="nucleotide sequence ID" value="NZ_ASHX02000001.1"/>
</dbReference>
<dbReference type="eggNOG" id="COG5126">
    <property type="taxonomic scope" value="Bacteria"/>
</dbReference>
<evidence type="ECO:0000313" key="5">
    <source>
        <dbReference type="Proteomes" id="UP000095329"/>
    </source>
</evidence>
<dbReference type="GO" id="GO:0005509">
    <property type="term" value="F:calcium ion binding"/>
    <property type="evidence" value="ECO:0007669"/>
    <property type="project" value="InterPro"/>
</dbReference>
<dbReference type="SMART" id="SM00054">
    <property type="entry name" value="EFh"/>
    <property type="match status" value="3"/>
</dbReference>
<dbReference type="EMBL" id="ASHX02000001">
    <property type="protein sequence ID" value="OEJ93880.1"/>
    <property type="molecule type" value="Genomic_DNA"/>
</dbReference>
<organism evidence="4 5">
    <name type="scientific">Streptomyces thermolilacinus SPC6</name>
    <dbReference type="NCBI Taxonomy" id="1306406"/>
    <lineage>
        <taxon>Bacteria</taxon>
        <taxon>Bacillati</taxon>
        <taxon>Actinomycetota</taxon>
        <taxon>Actinomycetes</taxon>
        <taxon>Kitasatosporales</taxon>
        <taxon>Streptomycetaceae</taxon>
        <taxon>Streptomyces</taxon>
    </lineage>
</organism>
<keyword evidence="5" id="KW-1185">Reference proteome</keyword>
<evidence type="ECO:0000256" key="2">
    <source>
        <dbReference type="ARBA" id="ARBA00022837"/>
    </source>
</evidence>
<keyword evidence="2" id="KW-0106">Calcium</keyword>
<dbReference type="Pfam" id="PF13499">
    <property type="entry name" value="EF-hand_7"/>
    <property type="match status" value="1"/>
</dbReference>
<evidence type="ECO:0000259" key="3">
    <source>
        <dbReference type="PROSITE" id="PS50222"/>
    </source>
</evidence>
<dbReference type="Proteomes" id="UP000095329">
    <property type="component" value="Unassembled WGS sequence"/>
</dbReference>
<gene>
    <name evidence="4" type="ORF">J116_004740</name>
</gene>
<dbReference type="AlphaFoldDB" id="A0A1D3DNH9"/>
<dbReference type="SUPFAM" id="SSF47473">
    <property type="entry name" value="EF-hand"/>
    <property type="match status" value="1"/>
</dbReference>
<dbReference type="Gene3D" id="1.10.238.10">
    <property type="entry name" value="EF-hand"/>
    <property type="match status" value="1"/>
</dbReference>
<reference evidence="4 5" key="1">
    <citation type="journal article" date="2013" name="Genome Announc.">
        <title>Genome Sequence of Streptomyces violaceusniger Strain SPC6, a Halotolerant Streptomycete That Exhibits Rapid Growth and Development.</title>
        <authorList>
            <person name="Chen X."/>
            <person name="Zhang B."/>
            <person name="Zhang W."/>
            <person name="Wu X."/>
            <person name="Zhang M."/>
            <person name="Chen T."/>
            <person name="Liu G."/>
            <person name="Dyson P."/>
        </authorList>
    </citation>
    <scope>NUCLEOTIDE SEQUENCE [LARGE SCALE GENOMIC DNA]</scope>
    <source>
        <strain evidence="4 5">SPC6</strain>
    </source>
</reference>
<dbReference type="Pfam" id="PF00036">
    <property type="entry name" value="EF-hand_1"/>
    <property type="match status" value="1"/>
</dbReference>
<comment type="caution">
    <text evidence="4">The sequence shown here is derived from an EMBL/GenBank/DDBJ whole genome shotgun (WGS) entry which is preliminary data.</text>
</comment>
<name>A0A1D3DNH9_9ACTN</name>
<protein>
    <recommendedName>
        <fullName evidence="3">EF-hand domain-containing protein</fullName>
    </recommendedName>
</protein>
<evidence type="ECO:0000313" key="4">
    <source>
        <dbReference type="EMBL" id="OEJ93880.1"/>
    </source>
</evidence>
<dbReference type="PROSITE" id="PS00018">
    <property type="entry name" value="EF_HAND_1"/>
    <property type="match status" value="2"/>
</dbReference>
<feature type="domain" description="EF-hand" evidence="3">
    <location>
        <begin position="69"/>
        <end position="92"/>
    </location>
</feature>
<dbReference type="InterPro" id="IPR002048">
    <property type="entry name" value="EF_hand_dom"/>
</dbReference>
<proteinExistence type="predicted"/>
<dbReference type="PROSITE" id="PS50222">
    <property type="entry name" value="EF_HAND_2"/>
    <property type="match status" value="2"/>
</dbReference>
<accession>A0A1D3DNH9</accession>
<keyword evidence="1" id="KW-0677">Repeat</keyword>
<evidence type="ECO:0000256" key="1">
    <source>
        <dbReference type="ARBA" id="ARBA00022737"/>
    </source>
</evidence>
<dbReference type="STRING" id="1306406.J116_004740"/>
<dbReference type="PANTHER" id="PTHR23050">
    <property type="entry name" value="CALCIUM BINDING PROTEIN"/>
    <property type="match status" value="1"/>
</dbReference>
<dbReference type="InterPro" id="IPR018247">
    <property type="entry name" value="EF_Hand_1_Ca_BS"/>
</dbReference>
<dbReference type="InterPro" id="IPR011992">
    <property type="entry name" value="EF-hand-dom_pair"/>
</dbReference>
<dbReference type="OrthoDB" id="465673at2"/>
<sequence length="188" mass="20691">MSPQEFITAKIHTGFGHLDRDGDGALTEADHHLMGRSVARGLGYPEDSPEERAVIDAYLRIWHEVHVPMDTDGDGRISREEFVASTSALAGDAERADAALGGLADRIVDIADRDGDDRIRVDEYTAFIRGQAPGLSETEVHEAFRHLDLDGDGTLTRAELRRAVIDYFTSADLDAPGNWYFGTPAHRM</sequence>
<dbReference type="InterPro" id="IPR050145">
    <property type="entry name" value="Centrin_CML-like"/>
</dbReference>